<dbReference type="SFLD" id="SFLDG01017">
    <property type="entry name" value="Polyprenyl_Transferase_Like"/>
    <property type="match status" value="1"/>
</dbReference>
<keyword evidence="5" id="KW-0460">Magnesium</keyword>
<organism evidence="8 9">
    <name type="scientific">Lacrimispora xylanolytica</name>
    <dbReference type="NCBI Taxonomy" id="29375"/>
    <lineage>
        <taxon>Bacteria</taxon>
        <taxon>Bacillati</taxon>
        <taxon>Bacillota</taxon>
        <taxon>Clostridia</taxon>
        <taxon>Lachnospirales</taxon>
        <taxon>Lachnospiraceae</taxon>
        <taxon>Lacrimispora</taxon>
    </lineage>
</organism>
<evidence type="ECO:0000313" key="9">
    <source>
        <dbReference type="Proteomes" id="UP001163115"/>
    </source>
</evidence>
<dbReference type="PANTHER" id="PTHR43281:SF1">
    <property type="entry name" value="FARNESYL DIPHOSPHATE SYNTHASE"/>
    <property type="match status" value="1"/>
</dbReference>
<reference evidence="8" key="1">
    <citation type="submission" date="2022-11" db="EMBL/GenBank/DDBJ databases">
        <title>Lacrimispora xylanolytica sy1, complete genome.</title>
        <authorList>
            <person name="Choi S."/>
        </authorList>
    </citation>
    <scope>NUCLEOTIDE SEQUENCE</scope>
    <source>
        <strain evidence="8">Sy1</strain>
    </source>
</reference>
<dbReference type="PANTHER" id="PTHR43281">
    <property type="entry name" value="FARNESYL DIPHOSPHATE SYNTHASE"/>
    <property type="match status" value="1"/>
</dbReference>
<dbReference type="Proteomes" id="UP001163115">
    <property type="component" value="Chromosome"/>
</dbReference>
<proteinExistence type="inferred from homology"/>
<dbReference type="SUPFAM" id="SSF48576">
    <property type="entry name" value="Terpenoid synthases"/>
    <property type="match status" value="1"/>
</dbReference>
<dbReference type="Gene3D" id="1.10.600.10">
    <property type="entry name" value="Farnesyl Diphosphate Synthase"/>
    <property type="match status" value="1"/>
</dbReference>
<sequence length="299" mass="33088">MVKKVNFNELFSARMKEVGQVVESYLPEVSGYQATVLEAMDYSVKAGGKRLRPMLMEETYRLFGGSGKEIEPFMAAIEMIHTSSLIHDDLPCMDNDTLRRGLPTAWVKFGYDMAVLAGDGLLIYSMETAAKALSMTDRADRVARSMGILAEKTGIFGMIGGQTVDVELSGEPVPKEKLEFIYRLKTGALLEASMMIGALLGGAGEEELKQVERMAALIGMAFQIQDDILDLTSSNEVLGKPVLSDEKNHKTTYVSIYGMTKAKQDVERISEEAVSVLHELPGKNEFLEELIRMLVNREK</sequence>
<evidence type="ECO:0000256" key="5">
    <source>
        <dbReference type="ARBA" id="ARBA00022842"/>
    </source>
</evidence>
<evidence type="ECO:0000256" key="6">
    <source>
        <dbReference type="ARBA" id="ARBA00023229"/>
    </source>
</evidence>
<comment type="similarity">
    <text evidence="2 7">Belongs to the FPP/GGPP synthase family.</text>
</comment>
<keyword evidence="4" id="KW-0479">Metal-binding</keyword>
<dbReference type="InterPro" id="IPR053378">
    <property type="entry name" value="Prenyl_diphosphate_synthase"/>
</dbReference>
<dbReference type="InterPro" id="IPR033749">
    <property type="entry name" value="Polyprenyl_synt_CS"/>
</dbReference>
<evidence type="ECO:0000256" key="4">
    <source>
        <dbReference type="ARBA" id="ARBA00022723"/>
    </source>
</evidence>
<evidence type="ECO:0000256" key="7">
    <source>
        <dbReference type="RuleBase" id="RU004466"/>
    </source>
</evidence>
<accession>A0ABY7A8T8</accession>
<dbReference type="RefSeq" id="WP_197029695.1">
    <property type="nucleotide sequence ID" value="NZ_CP113524.1"/>
</dbReference>
<dbReference type="PROSITE" id="PS00444">
    <property type="entry name" value="POLYPRENYL_SYNTHASE_2"/>
    <property type="match status" value="1"/>
</dbReference>
<evidence type="ECO:0000256" key="3">
    <source>
        <dbReference type="ARBA" id="ARBA00022679"/>
    </source>
</evidence>
<keyword evidence="3 7" id="KW-0808">Transferase</keyword>
<comment type="cofactor">
    <cofactor evidence="1">
        <name>Mg(2+)</name>
        <dbReference type="ChEBI" id="CHEBI:18420"/>
    </cofactor>
</comment>
<protein>
    <submittedName>
        <fullName evidence="8">Polyprenyl synthetase family protein</fullName>
    </submittedName>
</protein>
<gene>
    <name evidence="8" type="ORF">OW255_16195</name>
</gene>
<dbReference type="NCBIfam" id="NF045485">
    <property type="entry name" value="FPPsyn"/>
    <property type="match status" value="1"/>
</dbReference>
<keyword evidence="6" id="KW-0414">Isoprene biosynthesis</keyword>
<dbReference type="EMBL" id="CP113524">
    <property type="protein sequence ID" value="WAJ23094.1"/>
    <property type="molecule type" value="Genomic_DNA"/>
</dbReference>
<name>A0ABY7A8T8_9FIRM</name>
<dbReference type="Pfam" id="PF00348">
    <property type="entry name" value="polyprenyl_synt"/>
    <property type="match status" value="1"/>
</dbReference>
<dbReference type="InterPro" id="IPR000092">
    <property type="entry name" value="Polyprenyl_synt"/>
</dbReference>
<dbReference type="PROSITE" id="PS00723">
    <property type="entry name" value="POLYPRENYL_SYNTHASE_1"/>
    <property type="match status" value="1"/>
</dbReference>
<evidence type="ECO:0000313" key="8">
    <source>
        <dbReference type="EMBL" id="WAJ23094.1"/>
    </source>
</evidence>
<keyword evidence="9" id="KW-1185">Reference proteome</keyword>
<evidence type="ECO:0000256" key="1">
    <source>
        <dbReference type="ARBA" id="ARBA00001946"/>
    </source>
</evidence>
<dbReference type="SFLD" id="SFLDS00005">
    <property type="entry name" value="Isoprenoid_Synthase_Type_I"/>
    <property type="match status" value="1"/>
</dbReference>
<evidence type="ECO:0000256" key="2">
    <source>
        <dbReference type="ARBA" id="ARBA00006706"/>
    </source>
</evidence>
<dbReference type="CDD" id="cd00685">
    <property type="entry name" value="Trans_IPPS_HT"/>
    <property type="match status" value="1"/>
</dbReference>
<dbReference type="InterPro" id="IPR008949">
    <property type="entry name" value="Isoprenoid_synthase_dom_sf"/>
</dbReference>